<organism evidence="2">
    <name type="scientific">marine metagenome</name>
    <dbReference type="NCBI Taxonomy" id="408172"/>
    <lineage>
        <taxon>unclassified sequences</taxon>
        <taxon>metagenomes</taxon>
        <taxon>ecological metagenomes</taxon>
    </lineage>
</organism>
<feature type="compositionally biased region" description="Polar residues" evidence="1">
    <location>
        <begin position="24"/>
        <end position="33"/>
    </location>
</feature>
<dbReference type="AlphaFoldDB" id="A0A382ED58"/>
<accession>A0A382ED58</accession>
<sequence>VAREPAKSWETQTDPGGAVEKLGNSETHNQANQRAGGELRMILTMSAQRKTRKIDILSACYFNTVVERREPEE</sequence>
<feature type="region of interest" description="Disordered" evidence="1">
    <location>
        <begin position="1"/>
        <end position="33"/>
    </location>
</feature>
<evidence type="ECO:0000313" key="2">
    <source>
        <dbReference type="EMBL" id="SVB48272.1"/>
    </source>
</evidence>
<feature type="non-terminal residue" evidence="2">
    <location>
        <position position="1"/>
    </location>
</feature>
<feature type="non-terminal residue" evidence="2">
    <location>
        <position position="73"/>
    </location>
</feature>
<proteinExistence type="predicted"/>
<reference evidence="2" key="1">
    <citation type="submission" date="2018-05" db="EMBL/GenBank/DDBJ databases">
        <authorList>
            <person name="Lanie J.A."/>
            <person name="Ng W.-L."/>
            <person name="Kazmierczak K.M."/>
            <person name="Andrzejewski T.M."/>
            <person name="Davidsen T.M."/>
            <person name="Wayne K.J."/>
            <person name="Tettelin H."/>
            <person name="Glass J.I."/>
            <person name="Rusch D."/>
            <person name="Podicherti R."/>
            <person name="Tsui H.-C.T."/>
            <person name="Winkler M.E."/>
        </authorList>
    </citation>
    <scope>NUCLEOTIDE SEQUENCE</scope>
</reference>
<gene>
    <name evidence="2" type="ORF">METZ01_LOCUS201126</name>
</gene>
<evidence type="ECO:0000256" key="1">
    <source>
        <dbReference type="SAM" id="MobiDB-lite"/>
    </source>
</evidence>
<name>A0A382ED58_9ZZZZ</name>
<protein>
    <submittedName>
        <fullName evidence="2">Uncharacterized protein</fullName>
    </submittedName>
</protein>
<dbReference type="EMBL" id="UINC01043774">
    <property type="protein sequence ID" value="SVB48272.1"/>
    <property type="molecule type" value="Genomic_DNA"/>
</dbReference>